<organism evidence="1 2">
    <name type="scientific">Bradyrhizobium elkanii</name>
    <dbReference type="NCBI Taxonomy" id="29448"/>
    <lineage>
        <taxon>Bacteria</taxon>
        <taxon>Pseudomonadati</taxon>
        <taxon>Pseudomonadota</taxon>
        <taxon>Alphaproteobacteria</taxon>
        <taxon>Hyphomicrobiales</taxon>
        <taxon>Nitrobacteraceae</taxon>
        <taxon>Bradyrhizobium</taxon>
    </lineage>
</organism>
<dbReference type="Proteomes" id="UP000305095">
    <property type="component" value="Unassembled WGS sequence"/>
</dbReference>
<protein>
    <submittedName>
        <fullName evidence="1">Uncharacterized protein</fullName>
    </submittedName>
</protein>
<dbReference type="AlphaFoldDB" id="A0A4U6S2E2"/>
<comment type="caution">
    <text evidence="1">The sequence shown here is derived from an EMBL/GenBank/DDBJ whole genome shotgun (WGS) entry which is preliminary data.</text>
</comment>
<proteinExistence type="predicted"/>
<name>A0A4U6S2E2_BRAEL</name>
<dbReference type="EMBL" id="SZZP01000010">
    <property type="protein sequence ID" value="TKV80182.1"/>
    <property type="molecule type" value="Genomic_DNA"/>
</dbReference>
<evidence type="ECO:0000313" key="1">
    <source>
        <dbReference type="EMBL" id="TKV80182.1"/>
    </source>
</evidence>
<gene>
    <name evidence="1" type="ORF">FDV58_18320</name>
</gene>
<reference evidence="1 2" key="1">
    <citation type="submission" date="2019-05" db="EMBL/GenBank/DDBJ databases">
        <title>Draft Genome of Bradyrhizobium elkanii strain SEMIA 938, Used in Commercial Inoculants for Lupinus spp. in Brazil.</title>
        <authorList>
            <person name="Hungria M."/>
            <person name="Delamuta J.R.M."/>
            <person name="Ribeiro R.A."/>
            <person name="Nogueira M.A."/>
        </authorList>
    </citation>
    <scope>NUCLEOTIDE SEQUENCE [LARGE SCALE GENOMIC DNA]</scope>
    <source>
        <strain evidence="1 2">Semia 938</strain>
    </source>
</reference>
<sequence>MTSRIHHVVAAFGSTGTFSRPDRRTIGIQDANAPKDDGLAEDQVRIIAAGGLIGLEGVSHKDRGQG</sequence>
<accession>A0A4U6S2E2</accession>
<evidence type="ECO:0000313" key="2">
    <source>
        <dbReference type="Proteomes" id="UP000305095"/>
    </source>
</evidence>